<dbReference type="AlphaFoldDB" id="A0AAD6Y766"/>
<dbReference type="SUPFAM" id="SSF88688">
    <property type="entry name" value="Families 57/38 glycoside transferase middle domain"/>
    <property type="match status" value="1"/>
</dbReference>
<dbReference type="SMART" id="SM00872">
    <property type="entry name" value="Alpha-mann_mid"/>
    <property type="match status" value="1"/>
</dbReference>
<evidence type="ECO:0000313" key="4">
    <source>
        <dbReference type="EMBL" id="KAJ7205175.1"/>
    </source>
</evidence>
<dbReference type="InterPro" id="IPR000602">
    <property type="entry name" value="Glyco_hydro_38_N"/>
</dbReference>
<dbReference type="SUPFAM" id="SSF88713">
    <property type="entry name" value="Glycoside hydrolase/deacetylase"/>
    <property type="match status" value="1"/>
</dbReference>
<evidence type="ECO:0000256" key="2">
    <source>
        <dbReference type="ARBA" id="ARBA00023295"/>
    </source>
</evidence>
<dbReference type="PANTHER" id="PTHR46017:SF2">
    <property type="entry name" value="MANNOSYLGLYCERATE HYDROLASE"/>
    <property type="match status" value="1"/>
</dbReference>
<keyword evidence="2" id="KW-0326">Glycosidase</keyword>
<reference evidence="4" key="1">
    <citation type="submission" date="2023-03" db="EMBL/GenBank/DDBJ databases">
        <title>Massive genome expansion in bonnet fungi (Mycena s.s.) driven by repeated elements and novel gene families across ecological guilds.</title>
        <authorList>
            <consortium name="Lawrence Berkeley National Laboratory"/>
            <person name="Harder C.B."/>
            <person name="Miyauchi S."/>
            <person name="Viragh M."/>
            <person name="Kuo A."/>
            <person name="Thoen E."/>
            <person name="Andreopoulos B."/>
            <person name="Lu D."/>
            <person name="Skrede I."/>
            <person name="Drula E."/>
            <person name="Henrissat B."/>
            <person name="Morin E."/>
            <person name="Kohler A."/>
            <person name="Barry K."/>
            <person name="LaButti K."/>
            <person name="Morin E."/>
            <person name="Salamov A."/>
            <person name="Lipzen A."/>
            <person name="Mereny Z."/>
            <person name="Hegedus B."/>
            <person name="Baldrian P."/>
            <person name="Stursova M."/>
            <person name="Weitz H."/>
            <person name="Taylor A."/>
            <person name="Grigoriev I.V."/>
            <person name="Nagy L.G."/>
            <person name="Martin F."/>
            <person name="Kauserud H."/>
        </authorList>
    </citation>
    <scope>NUCLEOTIDE SEQUENCE</scope>
    <source>
        <strain evidence="4">9144</strain>
    </source>
</reference>
<gene>
    <name evidence="4" type="ORF">GGX14DRAFT_568924</name>
</gene>
<dbReference type="InterPro" id="IPR028995">
    <property type="entry name" value="Glyco_hydro_57/38_cen_sf"/>
</dbReference>
<dbReference type="InterPro" id="IPR037094">
    <property type="entry name" value="Glyco_hydro_38_cen_sf"/>
</dbReference>
<dbReference type="Pfam" id="PF09261">
    <property type="entry name" value="Alpha-mann_mid"/>
    <property type="match status" value="1"/>
</dbReference>
<evidence type="ECO:0000259" key="3">
    <source>
        <dbReference type="SMART" id="SM00872"/>
    </source>
</evidence>
<dbReference type="EMBL" id="JARJCW010000044">
    <property type="protein sequence ID" value="KAJ7205175.1"/>
    <property type="molecule type" value="Genomic_DNA"/>
</dbReference>
<dbReference type="Gene3D" id="1.20.1270.50">
    <property type="entry name" value="Glycoside hydrolase family 38, central domain"/>
    <property type="match status" value="1"/>
</dbReference>
<feature type="domain" description="Glycoside hydrolase family 38 central" evidence="3">
    <location>
        <begin position="316"/>
        <end position="401"/>
    </location>
</feature>
<dbReference type="InterPro" id="IPR027291">
    <property type="entry name" value="Glyco_hydro_38_N_sf"/>
</dbReference>
<organism evidence="4 5">
    <name type="scientific">Mycena pura</name>
    <dbReference type="NCBI Taxonomy" id="153505"/>
    <lineage>
        <taxon>Eukaryota</taxon>
        <taxon>Fungi</taxon>
        <taxon>Dikarya</taxon>
        <taxon>Basidiomycota</taxon>
        <taxon>Agaricomycotina</taxon>
        <taxon>Agaricomycetes</taxon>
        <taxon>Agaricomycetidae</taxon>
        <taxon>Agaricales</taxon>
        <taxon>Marasmiineae</taxon>
        <taxon>Mycenaceae</taxon>
        <taxon>Mycena</taxon>
    </lineage>
</organism>
<sequence>MDISTPVFEAALPFATTMMVCPTSHNDFDWQQTFGGYYTCSSNDFGVDGILESVATILESQNDTDFRFSYAEVAFLREYLNTNPAKAGLFSNNTEQFCLLGGGITSPDNQVAHSEVFIRNYLTGHQYLDSVGLVDNIFPVAWVPDDFGHSPQLPVLVEALGMKAIGLSRIPGSPEPLLCPAKQRANADVRGNGTSFYWPGGDGSSVLTHFMPETYYGTSSANFNRTDAHAGMADFLAACDDCVWPGGTVFATEGGDWEYPDSSVTGGSSASFYNWTGVPGLVNSNVTGQLATFSEYYNTLMDDPTALQNFTLFAENYYTGYFASRPQLKIDHYQAAQLLIGAEVLASILTIYNGTTPDMRVDLQARIGAGWDLLVPTTHHDFVAGTACDAVYYSGGICNRCPGPSPEAGGVWDSKGQLSMSNQTVMLARDAMNTAMDQLSTVVAWTPEPNIVPVVVFNQLGLDLPDTAMVEMDDPSGGKVSYEVVVGNTVGPVQRSWDGKLLFQVPGMLSMAYTVVQLRPLSVPTPPFTPQPINSPDFLFANDAVDLLLGQASGWAIEEVTISSMSYVQRGAAANRIELWQDDGNLYQFGMEFIDPQGCGMGTFAPDSPLKATSANLLENGPIRWRFSASLDDRFGNVYLTQYDLVRGETLVRINTTGAAPQQNGGWSVVASFPMQTADLMTASALEYGTAYFWEDREPQQSWDGLTFRASHDFAQLVTTQNGTAVAAVYHNGIPAWTINATTLHGVLLRNTPDGFRAASGTDSGTHSQYYTLDVWQPQLAVTGYPLHAALYAHTPLRAMALDLSQQMSAIMMPATAQLATVLAQDPSPDIVLAVGKMAYNNNSLILRIQRSNPAEQDVELELPWRFNAEGPQPSIVSALETPIDTAPPVLSSRASISFLANRVLMTLEVPLL</sequence>
<accession>A0AAD6Y766</accession>
<evidence type="ECO:0000313" key="5">
    <source>
        <dbReference type="Proteomes" id="UP001219525"/>
    </source>
</evidence>
<dbReference type="GO" id="GO:0009313">
    <property type="term" value="P:oligosaccharide catabolic process"/>
    <property type="evidence" value="ECO:0007669"/>
    <property type="project" value="TreeGrafter"/>
</dbReference>
<keyword evidence="5" id="KW-1185">Reference proteome</keyword>
<dbReference type="Pfam" id="PF01074">
    <property type="entry name" value="Glyco_hydro_38N"/>
    <property type="match status" value="1"/>
</dbReference>
<dbReference type="Proteomes" id="UP001219525">
    <property type="component" value="Unassembled WGS sequence"/>
</dbReference>
<name>A0AAD6Y766_9AGAR</name>
<keyword evidence="1" id="KW-0378">Hydrolase</keyword>
<dbReference type="GO" id="GO:0006013">
    <property type="term" value="P:mannose metabolic process"/>
    <property type="evidence" value="ECO:0007669"/>
    <property type="project" value="InterPro"/>
</dbReference>
<dbReference type="InterPro" id="IPR011330">
    <property type="entry name" value="Glyco_hydro/deAcase_b/a-brl"/>
</dbReference>
<protein>
    <recommendedName>
        <fullName evidence="3">Glycoside hydrolase family 38 central domain-containing protein</fullName>
    </recommendedName>
</protein>
<comment type="caution">
    <text evidence="4">The sequence shown here is derived from an EMBL/GenBank/DDBJ whole genome shotgun (WGS) entry which is preliminary data.</text>
</comment>
<proteinExistence type="predicted"/>
<dbReference type="InterPro" id="IPR015341">
    <property type="entry name" value="Glyco_hydro_38_cen"/>
</dbReference>
<dbReference type="Gene3D" id="3.20.110.10">
    <property type="entry name" value="Glycoside hydrolase 38, N terminal domain"/>
    <property type="match status" value="1"/>
</dbReference>
<dbReference type="GO" id="GO:0004559">
    <property type="term" value="F:alpha-mannosidase activity"/>
    <property type="evidence" value="ECO:0007669"/>
    <property type="project" value="InterPro"/>
</dbReference>
<dbReference type="PANTHER" id="PTHR46017">
    <property type="entry name" value="ALPHA-MANNOSIDASE 2C1"/>
    <property type="match status" value="1"/>
</dbReference>
<evidence type="ECO:0000256" key="1">
    <source>
        <dbReference type="ARBA" id="ARBA00022801"/>
    </source>
</evidence>